<name>A0ACA9MFA9_9GLOM</name>
<reference evidence="1" key="1">
    <citation type="submission" date="2021-06" db="EMBL/GenBank/DDBJ databases">
        <authorList>
            <person name="Kallberg Y."/>
            <person name="Tangrot J."/>
            <person name="Rosling A."/>
        </authorList>
    </citation>
    <scope>NUCLEOTIDE SEQUENCE</scope>
    <source>
        <strain evidence="1">28 12/20/2015</strain>
    </source>
</reference>
<accession>A0ACA9MFA9</accession>
<sequence>MALNKRTLVKKKKGGHPPSEVWNWFVKGDEATAKPSKLRMYLAYECKKVNSDIRIKMLVSLTNDCDDSDNDTASTSTTASKKQKLENSVDSEFKNVPTSLNKEEQINKILLKMFVCYQELARVNIKVRRILDNEINLTIAFDRWTNPKGSVTS</sequence>
<proteinExistence type="predicted"/>
<comment type="caution">
    <text evidence="1">The sequence shown here is derived from an EMBL/GenBank/DDBJ whole genome shotgun (WGS) entry which is preliminary data.</text>
</comment>
<organism evidence="1 2">
    <name type="scientific">Cetraspora pellucida</name>
    <dbReference type="NCBI Taxonomy" id="1433469"/>
    <lineage>
        <taxon>Eukaryota</taxon>
        <taxon>Fungi</taxon>
        <taxon>Fungi incertae sedis</taxon>
        <taxon>Mucoromycota</taxon>
        <taxon>Glomeromycotina</taxon>
        <taxon>Glomeromycetes</taxon>
        <taxon>Diversisporales</taxon>
        <taxon>Gigasporaceae</taxon>
        <taxon>Cetraspora</taxon>
    </lineage>
</organism>
<dbReference type="Proteomes" id="UP000789366">
    <property type="component" value="Unassembled WGS sequence"/>
</dbReference>
<evidence type="ECO:0000313" key="2">
    <source>
        <dbReference type="Proteomes" id="UP000789366"/>
    </source>
</evidence>
<dbReference type="EMBL" id="CAJVPW010007726">
    <property type="protein sequence ID" value="CAG8584855.1"/>
    <property type="molecule type" value="Genomic_DNA"/>
</dbReference>
<protein>
    <submittedName>
        <fullName evidence="1">3210_t:CDS:1</fullName>
    </submittedName>
</protein>
<evidence type="ECO:0000313" key="1">
    <source>
        <dbReference type="EMBL" id="CAG8584855.1"/>
    </source>
</evidence>
<keyword evidence="2" id="KW-1185">Reference proteome</keyword>
<gene>
    <name evidence="1" type="ORF">SPELUC_LOCUS6518</name>
</gene>